<sequence>MAKILVFGGSKNLGLHIVESLLNEGHSVAVMLRSESSSDALSNLGVEIIRGDAFILDDCINAMNVAKPNIVISTLGGKNSQGQRIDGIGNINVIQAIEKYALEIERFILITSMGAGNQFSKLNENIKKVLGEALIEKTKAEEFLYTQNFPWIIVRSGGLTHHEASGMYKFSTTEDLTTAGCISRKDVANSIINQLTSDDFVGRAVSVFGTEI</sequence>
<dbReference type="SUPFAM" id="SSF51735">
    <property type="entry name" value="NAD(P)-binding Rossmann-fold domains"/>
    <property type="match status" value="1"/>
</dbReference>
<accession>A0ABP9MJC4</accession>
<comment type="caution">
    <text evidence="2">The sequence shown here is derived from an EMBL/GenBank/DDBJ whole genome shotgun (WGS) entry which is preliminary data.</text>
</comment>
<protein>
    <recommendedName>
        <fullName evidence="1">NAD(P)-binding domain-containing protein</fullName>
    </recommendedName>
</protein>
<organism evidence="2 3">
    <name type="scientific">Wohlfahrtiimonas larvae</name>
    <dbReference type="NCBI Taxonomy" id="1157986"/>
    <lineage>
        <taxon>Bacteria</taxon>
        <taxon>Pseudomonadati</taxon>
        <taxon>Pseudomonadota</taxon>
        <taxon>Gammaproteobacteria</taxon>
        <taxon>Cardiobacteriales</taxon>
        <taxon>Ignatzschineriaceae</taxon>
        <taxon>Wohlfahrtiimonas</taxon>
    </lineage>
</organism>
<dbReference type="InterPro" id="IPR036291">
    <property type="entry name" value="NAD(P)-bd_dom_sf"/>
</dbReference>
<evidence type="ECO:0000313" key="2">
    <source>
        <dbReference type="EMBL" id="GAA5097608.1"/>
    </source>
</evidence>
<gene>
    <name evidence="2" type="ORF">GCM10023338_09170</name>
</gene>
<dbReference type="Gene3D" id="3.40.50.720">
    <property type="entry name" value="NAD(P)-binding Rossmann-like Domain"/>
    <property type="match status" value="1"/>
</dbReference>
<dbReference type="Proteomes" id="UP001500631">
    <property type="component" value="Unassembled WGS sequence"/>
</dbReference>
<proteinExistence type="predicted"/>
<feature type="domain" description="NAD(P)-binding" evidence="1">
    <location>
        <begin position="8"/>
        <end position="197"/>
    </location>
</feature>
<dbReference type="InterPro" id="IPR016040">
    <property type="entry name" value="NAD(P)-bd_dom"/>
</dbReference>
<keyword evidence="3" id="KW-1185">Reference proteome</keyword>
<dbReference type="EMBL" id="BAABKE010000003">
    <property type="protein sequence ID" value="GAA5097608.1"/>
    <property type="molecule type" value="Genomic_DNA"/>
</dbReference>
<dbReference type="Pfam" id="PF13460">
    <property type="entry name" value="NAD_binding_10"/>
    <property type="match status" value="1"/>
</dbReference>
<evidence type="ECO:0000259" key="1">
    <source>
        <dbReference type="Pfam" id="PF13460"/>
    </source>
</evidence>
<dbReference type="PANTHER" id="PTHR15020">
    <property type="entry name" value="FLAVIN REDUCTASE-RELATED"/>
    <property type="match status" value="1"/>
</dbReference>
<evidence type="ECO:0000313" key="3">
    <source>
        <dbReference type="Proteomes" id="UP001500631"/>
    </source>
</evidence>
<reference evidence="3" key="1">
    <citation type="journal article" date="2019" name="Int. J. Syst. Evol. Microbiol.">
        <title>The Global Catalogue of Microorganisms (GCM) 10K type strain sequencing project: providing services to taxonomists for standard genome sequencing and annotation.</title>
        <authorList>
            <consortium name="The Broad Institute Genomics Platform"/>
            <consortium name="The Broad Institute Genome Sequencing Center for Infectious Disease"/>
            <person name="Wu L."/>
            <person name="Ma J."/>
        </authorList>
    </citation>
    <scope>NUCLEOTIDE SEQUENCE [LARGE SCALE GENOMIC DNA]</scope>
    <source>
        <strain evidence="3">JCM 18424</strain>
    </source>
</reference>
<dbReference type="RefSeq" id="WP_077925273.1">
    <property type="nucleotide sequence ID" value="NZ_BAABKE010000003.1"/>
</dbReference>
<dbReference type="PANTHER" id="PTHR15020:SF45">
    <property type="entry name" value="NAD(P)-BINDING DOMAIN-CONTAINING PROTEIN"/>
    <property type="match status" value="1"/>
</dbReference>
<name>A0ABP9MJC4_9GAMM</name>